<dbReference type="Proteomes" id="UP001144205">
    <property type="component" value="Unassembled WGS sequence"/>
</dbReference>
<feature type="transmembrane region" description="Helical" evidence="5">
    <location>
        <begin position="161"/>
        <end position="182"/>
    </location>
</feature>
<keyword evidence="6" id="KW-0238">DNA-binding</keyword>
<proteinExistence type="predicted"/>
<evidence type="ECO:0000313" key="6">
    <source>
        <dbReference type="EMBL" id="GKY87581.1"/>
    </source>
</evidence>
<feature type="transmembrane region" description="Helical" evidence="5">
    <location>
        <begin position="109"/>
        <end position="129"/>
    </location>
</feature>
<evidence type="ECO:0000256" key="4">
    <source>
        <dbReference type="ARBA" id="ARBA00023136"/>
    </source>
</evidence>
<dbReference type="PANTHER" id="PTHR20855:SF3">
    <property type="entry name" value="LD03007P"/>
    <property type="match status" value="1"/>
</dbReference>
<evidence type="ECO:0000256" key="1">
    <source>
        <dbReference type="ARBA" id="ARBA00004141"/>
    </source>
</evidence>
<keyword evidence="2 5" id="KW-0812">Transmembrane</keyword>
<keyword evidence="4 5" id="KW-0472">Membrane</keyword>
<feature type="transmembrane region" description="Helical" evidence="5">
    <location>
        <begin position="82"/>
        <end position="103"/>
    </location>
</feature>
<keyword evidence="7" id="KW-1185">Reference proteome</keyword>
<feature type="transmembrane region" description="Helical" evidence="5">
    <location>
        <begin position="136"/>
        <end position="155"/>
    </location>
</feature>
<feature type="transmembrane region" description="Helical" evidence="5">
    <location>
        <begin position="50"/>
        <end position="70"/>
    </location>
</feature>
<feature type="transmembrane region" description="Helical" evidence="5">
    <location>
        <begin position="194"/>
        <end position="213"/>
    </location>
</feature>
<dbReference type="Pfam" id="PF03006">
    <property type="entry name" value="HlyIII"/>
    <property type="match status" value="1"/>
</dbReference>
<evidence type="ECO:0000256" key="3">
    <source>
        <dbReference type="ARBA" id="ARBA00022989"/>
    </source>
</evidence>
<evidence type="ECO:0000256" key="5">
    <source>
        <dbReference type="SAM" id="Phobius"/>
    </source>
</evidence>
<dbReference type="RefSeq" id="WP_281841566.1">
    <property type="nucleotide sequence ID" value="NZ_BROH01000003.1"/>
</dbReference>
<evidence type="ECO:0000256" key="2">
    <source>
        <dbReference type="ARBA" id="ARBA00022692"/>
    </source>
</evidence>
<comment type="subcellular location">
    <subcellularLocation>
        <location evidence="1">Membrane</location>
        <topology evidence="1">Multi-pass membrane protein</topology>
    </subcellularLocation>
</comment>
<name>A0ABQ5LTJ3_9RHOB</name>
<organism evidence="6 7">
    <name type="scientific">Sinisalibacter aestuarii</name>
    <dbReference type="NCBI Taxonomy" id="2949426"/>
    <lineage>
        <taxon>Bacteria</taxon>
        <taxon>Pseudomonadati</taxon>
        <taxon>Pseudomonadota</taxon>
        <taxon>Alphaproteobacteria</taxon>
        <taxon>Rhodobacterales</taxon>
        <taxon>Roseobacteraceae</taxon>
        <taxon>Sinisalibacter</taxon>
    </lineage>
</organism>
<keyword evidence="3 5" id="KW-1133">Transmembrane helix</keyword>
<sequence>MKHYGLDHTLAEHVADGVMHVLGLAAAIAGATALMVWAALSVPADRLWPLIPYAVGLVATFALSAAYNLTLHRRIRAVLRRFDHAAIYLMIAGTYTPMAIIGIGGGRGLALAIAAWSLAVFGITLKLAFFHRWPRLGFVLYLAQGWLGVVAAWPLMQSLPLAALILLLIGGVTYTLGTIFYAKAWPFSTAIWHGHVLAAAATHYAAIILVARLA</sequence>
<protein>
    <submittedName>
        <fullName evidence="6">DNA-binding protein</fullName>
    </submittedName>
</protein>
<feature type="transmembrane region" description="Helical" evidence="5">
    <location>
        <begin position="21"/>
        <end position="44"/>
    </location>
</feature>
<dbReference type="GO" id="GO:0003677">
    <property type="term" value="F:DNA binding"/>
    <property type="evidence" value="ECO:0007669"/>
    <property type="project" value="UniProtKB-KW"/>
</dbReference>
<accession>A0ABQ5LTJ3</accession>
<reference evidence="6" key="1">
    <citation type="journal article" date="2023" name="Int. J. Syst. Evol. Microbiol.">
        <title>Sinisalibacter aestuarii sp. nov., isolated from estuarine sediment of the Arakawa River.</title>
        <authorList>
            <person name="Arafat S.T."/>
            <person name="Hirano S."/>
            <person name="Sato A."/>
            <person name="Takeuchi K."/>
            <person name="Yasuda T."/>
            <person name="Terahara T."/>
            <person name="Hamada M."/>
            <person name="Kobayashi T."/>
        </authorList>
    </citation>
    <scope>NUCLEOTIDE SEQUENCE</scope>
    <source>
        <strain evidence="6">B-399</strain>
    </source>
</reference>
<gene>
    <name evidence="6" type="ORF">STA1M1_14500</name>
</gene>
<evidence type="ECO:0000313" key="7">
    <source>
        <dbReference type="Proteomes" id="UP001144205"/>
    </source>
</evidence>
<comment type="caution">
    <text evidence="6">The sequence shown here is derived from an EMBL/GenBank/DDBJ whole genome shotgun (WGS) entry which is preliminary data.</text>
</comment>
<dbReference type="InterPro" id="IPR004254">
    <property type="entry name" value="AdipoR/HlyIII-related"/>
</dbReference>
<dbReference type="PANTHER" id="PTHR20855">
    <property type="entry name" value="ADIPOR/PROGESTIN RECEPTOR-RELATED"/>
    <property type="match status" value="1"/>
</dbReference>
<dbReference type="EMBL" id="BROH01000003">
    <property type="protein sequence ID" value="GKY87581.1"/>
    <property type="molecule type" value="Genomic_DNA"/>
</dbReference>